<proteinExistence type="predicted"/>
<dbReference type="AlphaFoldDB" id="A0AAW0JHE0"/>
<evidence type="ECO:0000313" key="1">
    <source>
        <dbReference type="EMBL" id="KAK7825882.1"/>
    </source>
</evidence>
<name>A0AAW0JHE0_QUESU</name>
<evidence type="ECO:0000313" key="2">
    <source>
        <dbReference type="Proteomes" id="UP000237347"/>
    </source>
</evidence>
<dbReference type="EMBL" id="PKMF04000562">
    <property type="protein sequence ID" value="KAK7825882.1"/>
    <property type="molecule type" value="Genomic_DNA"/>
</dbReference>
<accession>A0AAW0JHE0</accession>
<keyword evidence="2" id="KW-1185">Reference proteome</keyword>
<sequence>MATKYDGIMVDICNLS</sequence>
<reference evidence="1 2" key="1">
    <citation type="journal article" date="2018" name="Sci. Data">
        <title>The draft genome sequence of cork oak.</title>
        <authorList>
            <person name="Ramos A.M."/>
            <person name="Usie A."/>
            <person name="Barbosa P."/>
            <person name="Barros P.M."/>
            <person name="Capote T."/>
            <person name="Chaves I."/>
            <person name="Simoes F."/>
            <person name="Abreu I."/>
            <person name="Carrasquinho I."/>
            <person name="Faro C."/>
            <person name="Guimaraes J.B."/>
            <person name="Mendonca D."/>
            <person name="Nobrega F."/>
            <person name="Rodrigues L."/>
            <person name="Saibo N.J.M."/>
            <person name="Varela M.C."/>
            <person name="Egas C."/>
            <person name="Matos J."/>
            <person name="Miguel C.M."/>
            <person name="Oliveira M.M."/>
            <person name="Ricardo C.P."/>
            <person name="Goncalves S."/>
        </authorList>
    </citation>
    <scope>NUCLEOTIDE SEQUENCE [LARGE SCALE GENOMIC DNA]</scope>
    <source>
        <strain evidence="2">cv. HL8</strain>
    </source>
</reference>
<protein>
    <submittedName>
        <fullName evidence="1">Uncharacterized protein</fullName>
    </submittedName>
</protein>
<gene>
    <name evidence="1" type="ORF">CFP56_032680</name>
</gene>
<organism evidence="1 2">
    <name type="scientific">Quercus suber</name>
    <name type="common">Cork oak</name>
    <dbReference type="NCBI Taxonomy" id="58331"/>
    <lineage>
        <taxon>Eukaryota</taxon>
        <taxon>Viridiplantae</taxon>
        <taxon>Streptophyta</taxon>
        <taxon>Embryophyta</taxon>
        <taxon>Tracheophyta</taxon>
        <taxon>Spermatophyta</taxon>
        <taxon>Magnoliopsida</taxon>
        <taxon>eudicotyledons</taxon>
        <taxon>Gunneridae</taxon>
        <taxon>Pentapetalae</taxon>
        <taxon>rosids</taxon>
        <taxon>fabids</taxon>
        <taxon>Fagales</taxon>
        <taxon>Fagaceae</taxon>
        <taxon>Quercus</taxon>
    </lineage>
</organism>
<comment type="caution">
    <text evidence="1">The sequence shown here is derived from an EMBL/GenBank/DDBJ whole genome shotgun (WGS) entry which is preliminary data.</text>
</comment>
<dbReference type="Proteomes" id="UP000237347">
    <property type="component" value="Unassembled WGS sequence"/>
</dbReference>